<evidence type="ECO:0000256" key="12">
    <source>
        <dbReference type="RuleBase" id="RU361226"/>
    </source>
</evidence>
<keyword evidence="5" id="KW-0496">Mitochondrion</keyword>
<feature type="binding site" evidence="11">
    <location>
        <position position="225"/>
    </location>
    <ligand>
        <name>FAD</name>
        <dbReference type="ChEBI" id="CHEBI:57692"/>
    </ligand>
</feature>
<reference evidence="15" key="1">
    <citation type="journal article" date="2011" name="PLoS Biol.">
        <title>Gene gain and loss during evolution of obligate parasitism in the white rust pathogen of Arabidopsis thaliana.</title>
        <authorList>
            <person name="Kemen E."/>
            <person name="Gardiner A."/>
            <person name="Schultz-Larsen T."/>
            <person name="Kemen A.C."/>
            <person name="Balmuth A.L."/>
            <person name="Robert-Seilaniantz A."/>
            <person name="Bailey K."/>
            <person name="Holub E."/>
            <person name="Studholme D.J."/>
            <person name="Maclean D."/>
            <person name="Jones J.D."/>
        </authorList>
    </citation>
    <scope>NUCLEOTIDE SEQUENCE</scope>
</reference>
<dbReference type="GO" id="GO:0071949">
    <property type="term" value="F:FAD binding"/>
    <property type="evidence" value="ECO:0007669"/>
    <property type="project" value="TreeGrafter"/>
</dbReference>
<dbReference type="SUPFAM" id="SSF52343">
    <property type="entry name" value="Ferredoxin reductase-like, C-terminal NADP-linked domain"/>
    <property type="match status" value="1"/>
</dbReference>
<dbReference type="PROSITE" id="PS51384">
    <property type="entry name" value="FAD_FR"/>
    <property type="match status" value="1"/>
</dbReference>
<dbReference type="FunFam" id="3.40.50.80:FF:000019">
    <property type="entry name" value="NADH-cytochrome b5 reductase"/>
    <property type="match status" value="1"/>
</dbReference>
<comment type="cofactor">
    <cofactor evidence="1 11 12">
        <name>FAD</name>
        <dbReference type="ChEBI" id="CHEBI:57692"/>
    </cofactor>
</comment>
<keyword evidence="6 11" id="KW-0274">FAD</keyword>
<keyword evidence="7 13" id="KW-1133">Transmembrane helix</keyword>
<dbReference type="HOGENOM" id="CLU_003827_9_2_1"/>
<dbReference type="EC" id="1.6.2.2" evidence="12"/>
<evidence type="ECO:0000256" key="2">
    <source>
        <dbReference type="ARBA" id="ARBA00004294"/>
    </source>
</evidence>
<evidence type="ECO:0000256" key="7">
    <source>
        <dbReference type="ARBA" id="ARBA00022989"/>
    </source>
</evidence>
<keyword evidence="10 13" id="KW-0472">Membrane</keyword>
<dbReference type="Gene3D" id="2.40.30.10">
    <property type="entry name" value="Translation factors"/>
    <property type="match status" value="1"/>
</dbReference>
<dbReference type="InterPro" id="IPR001709">
    <property type="entry name" value="Flavoprot_Pyr_Nucl_cyt_Rdtase"/>
</dbReference>
<feature type="binding site" evidence="11">
    <location>
        <position position="150"/>
    </location>
    <ligand>
        <name>FAD</name>
        <dbReference type="ChEBI" id="CHEBI:57692"/>
    </ligand>
</feature>
<feature type="binding site" evidence="11">
    <location>
        <position position="148"/>
    </location>
    <ligand>
        <name>FAD</name>
        <dbReference type="ChEBI" id="CHEBI:57692"/>
    </ligand>
</feature>
<feature type="binding site" evidence="11">
    <location>
        <position position="153"/>
    </location>
    <ligand>
        <name>FAD</name>
        <dbReference type="ChEBI" id="CHEBI:57692"/>
    </ligand>
</feature>
<dbReference type="SUPFAM" id="SSF63380">
    <property type="entry name" value="Riboflavin synthase domain-like"/>
    <property type="match status" value="1"/>
</dbReference>
<dbReference type="GO" id="GO:0090524">
    <property type="term" value="F:cytochrome-b5 reductase activity, acting on NADH"/>
    <property type="evidence" value="ECO:0007669"/>
    <property type="project" value="UniProtKB-EC"/>
</dbReference>
<dbReference type="InterPro" id="IPR039261">
    <property type="entry name" value="FNR_nucleotide-bd"/>
</dbReference>
<organism evidence="15">
    <name type="scientific">Albugo laibachii Nc14</name>
    <dbReference type="NCBI Taxonomy" id="890382"/>
    <lineage>
        <taxon>Eukaryota</taxon>
        <taxon>Sar</taxon>
        <taxon>Stramenopiles</taxon>
        <taxon>Oomycota</taxon>
        <taxon>Peronosporomycetes</taxon>
        <taxon>Albuginales</taxon>
        <taxon>Albuginaceae</taxon>
        <taxon>Albugo</taxon>
    </lineage>
</organism>
<keyword evidence="3 11" id="KW-0285">Flavoprotein</keyword>
<dbReference type="Gene3D" id="3.40.50.80">
    <property type="entry name" value="Nucleotide-binding domain of ferredoxin-NADP reductase (FNR) module"/>
    <property type="match status" value="1"/>
</dbReference>
<keyword evidence="9 12" id="KW-0520">NAD</keyword>
<reference evidence="15" key="2">
    <citation type="submission" date="2011-02" db="EMBL/GenBank/DDBJ databases">
        <authorList>
            <person name="MacLean D."/>
        </authorList>
    </citation>
    <scope>NUCLEOTIDE SEQUENCE</scope>
</reference>
<feature type="binding site" evidence="11">
    <location>
        <position position="165"/>
    </location>
    <ligand>
        <name>FAD</name>
        <dbReference type="ChEBI" id="CHEBI:57692"/>
    </ligand>
</feature>
<dbReference type="PRINTS" id="PR00406">
    <property type="entry name" value="CYTB5RDTASE"/>
</dbReference>
<dbReference type="InterPro" id="IPR008333">
    <property type="entry name" value="Cbr1-like_FAD-bd_dom"/>
</dbReference>
<keyword evidence="5" id="KW-1000">Mitochondrion outer membrane</keyword>
<evidence type="ECO:0000313" key="15">
    <source>
        <dbReference type="EMBL" id="CCA20337.1"/>
    </source>
</evidence>
<feature type="binding site" evidence="11">
    <location>
        <position position="133"/>
    </location>
    <ligand>
        <name>FAD</name>
        <dbReference type="ChEBI" id="CHEBI:57692"/>
    </ligand>
</feature>
<evidence type="ECO:0000256" key="8">
    <source>
        <dbReference type="ARBA" id="ARBA00023002"/>
    </source>
</evidence>
<evidence type="ECO:0000256" key="5">
    <source>
        <dbReference type="ARBA" id="ARBA00022787"/>
    </source>
</evidence>
<name>F0WGH4_9STRA</name>
<feature type="binding site" evidence="11">
    <location>
        <position position="166"/>
    </location>
    <ligand>
        <name>FAD</name>
        <dbReference type="ChEBI" id="CHEBI:57692"/>
    </ligand>
</feature>
<keyword evidence="8 12" id="KW-0560">Oxidoreductase</keyword>
<comment type="subcellular location">
    <subcellularLocation>
        <location evidence="2">Mitochondrion outer membrane</location>
    </subcellularLocation>
</comment>
<dbReference type="InterPro" id="IPR017938">
    <property type="entry name" value="Riboflavin_synthase-like_b-brl"/>
</dbReference>
<dbReference type="PANTHER" id="PTHR19370">
    <property type="entry name" value="NADH-CYTOCHROME B5 REDUCTASE"/>
    <property type="match status" value="1"/>
</dbReference>
<evidence type="ECO:0000256" key="4">
    <source>
        <dbReference type="ARBA" id="ARBA00022692"/>
    </source>
</evidence>
<evidence type="ECO:0000256" key="10">
    <source>
        <dbReference type="ARBA" id="ARBA00023136"/>
    </source>
</evidence>
<keyword evidence="4 13" id="KW-0812">Transmembrane</keyword>
<dbReference type="AlphaFoldDB" id="F0WGH4"/>
<comment type="similarity">
    <text evidence="12">Belongs to the flavoprotein pyridine nucleotide cytochrome reductase family.</text>
</comment>
<dbReference type="PRINTS" id="PR00371">
    <property type="entry name" value="FPNCR"/>
</dbReference>
<dbReference type="InterPro" id="IPR017927">
    <property type="entry name" value="FAD-bd_FR_type"/>
</dbReference>
<evidence type="ECO:0000259" key="14">
    <source>
        <dbReference type="PROSITE" id="PS51384"/>
    </source>
</evidence>
<dbReference type="InterPro" id="IPR001834">
    <property type="entry name" value="CBR-like"/>
</dbReference>
<feature type="domain" description="FAD-binding FR-type" evidence="14">
    <location>
        <begin position="78"/>
        <end position="191"/>
    </location>
</feature>
<evidence type="ECO:0000256" key="6">
    <source>
        <dbReference type="ARBA" id="ARBA00022827"/>
    </source>
</evidence>
<evidence type="ECO:0000256" key="9">
    <source>
        <dbReference type="ARBA" id="ARBA00023027"/>
    </source>
</evidence>
<dbReference type="FunFam" id="2.40.30.10:FF:000021">
    <property type="entry name" value="NADH-cytochrome b5 reductase"/>
    <property type="match status" value="1"/>
</dbReference>
<dbReference type="InterPro" id="IPR001433">
    <property type="entry name" value="OxRdtase_FAD/NAD-bd"/>
</dbReference>
<gene>
    <name evidence="15" type="primary">AlNc14C91G5707</name>
    <name evidence="15" type="ORF">ALNC14_064800</name>
</gene>
<feature type="binding site" evidence="11">
    <location>
        <position position="167"/>
    </location>
    <ligand>
        <name>FAD</name>
        <dbReference type="ChEBI" id="CHEBI:57692"/>
    </ligand>
</feature>
<dbReference type="Pfam" id="PF00175">
    <property type="entry name" value="NAD_binding_1"/>
    <property type="match status" value="1"/>
</dbReference>
<evidence type="ECO:0000256" key="11">
    <source>
        <dbReference type="PIRSR" id="PIRSR601834-1"/>
    </source>
</evidence>
<feature type="transmembrane region" description="Helical" evidence="13">
    <location>
        <begin position="38"/>
        <end position="57"/>
    </location>
</feature>
<proteinExistence type="inferred from homology"/>
<feature type="binding site" evidence="11">
    <location>
        <position position="131"/>
    </location>
    <ligand>
        <name>FAD</name>
        <dbReference type="ChEBI" id="CHEBI:57692"/>
    </ligand>
</feature>
<evidence type="ECO:0000256" key="1">
    <source>
        <dbReference type="ARBA" id="ARBA00001974"/>
    </source>
</evidence>
<dbReference type="EMBL" id="FR824136">
    <property type="protein sequence ID" value="CCA20337.1"/>
    <property type="molecule type" value="Genomic_DNA"/>
</dbReference>
<sequence>MSVEFALSKVSTSSTLHFDYPSCPTKSMAEWNSLDSSSSTLMIFSIIVLAISSLLVYKSEFFRHKHPYTLQISENGEPATVHLPLVEKEHLSHDTRRFRFALPSKDHVLGLPVGQHITLRYKQPDGKVVMRSYTPVTSDDTLGYVDLVVKIYFKNVHPKFPQGGKMSQYLDSLKFGDTIEVSGPKGKLSYLGKGKFQIKRRVTDANARIRSAKKIGMIAGGTGITPMLQILRRALKDPKDQTEFFLLFANQTEQDILLVEEINAMEKEHANLHVWFTIDRDASPNWKYSVGFVSEDMIRDHLPSPAHDAQIFMCGPPPMLTYAVQPALERLGFEKSMLFAF</sequence>
<evidence type="ECO:0000256" key="13">
    <source>
        <dbReference type="SAM" id="Phobius"/>
    </source>
</evidence>
<comment type="catalytic activity">
    <reaction evidence="12">
        <text>2 Fe(III)-[cytochrome b5] + NADH = 2 Fe(II)-[cytochrome b5] + NAD(+) + H(+)</text>
        <dbReference type="Rhea" id="RHEA:46680"/>
        <dbReference type="Rhea" id="RHEA-COMP:10438"/>
        <dbReference type="Rhea" id="RHEA-COMP:10439"/>
        <dbReference type="ChEBI" id="CHEBI:15378"/>
        <dbReference type="ChEBI" id="CHEBI:29033"/>
        <dbReference type="ChEBI" id="CHEBI:29034"/>
        <dbReference type="ChEBI" id="CHEBI:57540"/>
        <dbReference type="ChEBI" id="CHEBI:57945"/>
        <dbReference type="EC" id="1.6.2.2"/>
    </reaction>
</comment>
<dbReference type="CDD" id="cd06183">
    <property type="entry name" value="cyt_b5_reduct_like"/>
    <property type="match status" value="1"/>
</dbReference>
<dbReference type="PANTHER" id="PTHR19370:SF185">
    <property type="entry name" value="NADH-CYTOCHROME B5 REDUCTASE"/>
    <property type="match status" value="1"/>
</dbReference>
<dbReference type="GO" id="GO:0005741">
    <property type="term" value="C:mitochondrial outer membrane"/>
    <property type="evidence" value="ECO:0007669"/>
    <property type="project" value="UniProtKB-SubCell"/>
</dbReference>
<evidence type="ECO:0000256" key="3">
    <source>
        <dbReference type="ARBA" id="ARBA00022630"/>
    </source>
</evidence>
<dbReference type="Pfam" id="PF00970">
    <property type="entry name" value="FAD_binding_6"/>
    <property type="match status" value="1"/>
</dbReference>
<protein>
    <recommendedName>
        <fullName evidence="12">NADH-cytochrome b5 reductase</fullName>
        <ecNumber evidence="12">1.6.2.2</ecNumber>
    </recommendedName>
</protein>
<accession>F0WGH4</accession>